<dbReference type="EMBL" id="ML977336">
    <property type="protein sequence ID" value="KAF2110971.1"/>
    <property type="molecule type" value="Genomic_DNA"/>
</dbReference>
<protein>
    <submittedName>
        <fullName evidence="2">Uncharacterized protein</fullName>
    </submittedName>
</protein>
<organism evidence="2 3">
    <name type="scientific">Lophiotrema nucula</name>
    <dbReference type="NCBI Taxonomy" id="690887"/>
    <lineage>
        <taxon>Eukaryota</taxon>
        <taxon>Fungi</taxon>
        <taxon>Dikarya</taxon>
        <taxon>Ascomycota</taxon>
        <taxon>Pezizomycotina</taxon>
        <taxon>Dothideomycetes</taxon>
        <taxon>Pleosporomycetidae</taxon>
        <taxon>Pleosporales</taxon>
        <taxon>Lophiotremataceae</taxon>
        <taxon>Lophiotrema</taxon>
    </lineage>
</organism>
<dbReference type="AlphaFoldDB" id="A0A6A5YXX5"/>
<evidence type="ECO:0000256" key="1">
    <source>
        <dbReference type="SAM" id="MobiDB-lite"/>
    </source>
</evidence>
<evidence type="ECO:0000313" key="3">
    <source>
        <dbReference type="Proteomes" id="UP000799770"/>
    </source>
</evidence>
<gene>
    <name evidence="2" type="ORF">BDV96DRAFT_193621</name>
</gene>
<dbReference type="Proteomes" id="UP000799770">
    <property type="component" value="Unassembled WGS sequence"/>
</dbReference>
<feature type="compositionally biased region" description="Polar residues" evidence="1">
    <location>
        <begin position="24"/>
        <end position="36"/>
    </location>
</feature>
<evidence type="ECO:0000313" key="2">
    <source>
        <dbReference type="EMBL" id="KAF2110971.1"/>
    </source>
</evidence>
<reference evidence="2" key="1">
    <citation type="journal article" date="2020" name="Stud. Mycol.">
        <title>101 Dothideomycetes genomes: a test case for predicting lifestyles and emergence of pathogens.</title>
        <authorList>
            <person name="Haridas S."/>
            <person name="Albert R."/>
            <person name="Binder M."/>
            <person name="Bloem J."/>
            <person name="Labutti K."/>
            <person name="Salamov A."/>
            <person name="Andreopoulos B."/>
            <person name="Baker S."/>
            <person name="Barry K."/>
            <person name="Bills G."/>
            <person name="Bluhm B."/>
            <person name="Cannon C."/>
            <person name="Castanera R."/>
            <person name="Culley D."/>
            <person name="Daum C."/>
            <person name="Ezra D."/>
            <person name="Gonzalez J."/>
            <person name="Henrissat B."/>
            <person name="Kuo A."/>
            <person name="Liang C."/>
            <person name="Lipzen A."/>
            <person name="Lutzoni F."/>
            <person name="Magnuson J."/>
            <person name="Mondo S."/>
            <person name="Nolan M."/>
            <person name="Ohm R."/>
            <person name="Pangilinan J."/>
            <person name="Park H.-J."/>
            <person name="Ramirez L."/>
            <person name="Alfaro M."/>
            <person name="Sun H."/>
            <person name="Tritt A."/>
            <person name="Yoshinaga Y."/>
            <person name="Zwiers L.-H."/>
            <person name="Turgeon B."/>
            <person name="Goodwin S."/>
            <person name="Spatafora J."/>
            <person name="Crous P."/>
            <person name="Grigoriev I."/>
        </authorList>
    </citation>
    <scope>NUCLEOTIDE SEQUENCE</scope>
    <source>
        <strain evidence="2">CBS 627.86</strain>
    </source>
</reference>
<accession>A0A6A5YXX5</accession>
<feature type="region of interest" description="Disordered" evidence="1">
    <location>
        <begin position="1"/>
        <end position="48"/>
    </location>
</feature>
<proteinExistence type="predicted"/>
<keyword evidence="3" id="KW-1185">Reference proteome</keyword>
<sequence>MQVSREWSASRPAVMGLGLPSEGQLLQSGDRSNSPESRPYRRRDSGTTYPVYSHHLICAIRATGKSLDGSARRVWRCRESLGDLQFLDPRELARESAVSTVYIRRDHSCSIVKEHFAQRHVAPRADPNPRGGLQPQ</sequence>
<name>A0A6A5YXX5_9PLEO</name>